<dbReference type="Gene3D" id="2.130.10.10">
    <property type="entry name" value="YVTN repeat-like/Quinoprotein amine dehydrogenase"/>
    <property type="match status" value="2"/>
</dbReference>
<dbReference type="InterPro" id="IPR059157">
    <property type="entry name" value="WDR36-Utp21_N"/>
</dbReference>
<feature type="domain" description="WDR36/Utp21 C-terminal" evidence="4">
    <location>
        <begin position="683"/>
        <end position="884"/>
    </location>
</feature>
<feature type="domain" description="WDR36/Utp21 N-terminal" evidence="5">
    <location>
        <begin position="36"/>
        <end position="299"/>
    </location>
</feature>
<dbReference type="InterPro" id="IPR001680">
    <property type="entry name" value="WD40_rpt"/>
</dbReference>
<dbReference type="InterPro" id="IPR011047">
    <property type="entry name" value="Quinoprotein_ADH-like_sf"/>
</dbReference>
<feature type="repeat" description="WD" evidence="3">
    <location>
        <begin position="554"/>
        <end position="595"/>
    </location>
</feature>
<organism evidence="6 7">
    <name type="scientific">Larinioides sclopetarius</name>
    <dbReference type="NCBI Taxonomy" id="280406"/>
    <lineage>
        <taxon>Eukaryota</taxon>
        <taxon>Metazoa</taxon>
        <taxon>Ecdysozoa</taxon>
        <taxon>Arthropoda</taxon>
        <taxon>Chelicerata</taxon>
        <taxon>Arachnida</taxon>
        <taxon>Araneae</taxon>
        <taxon>Araneomorphae</taxon>
        <taxon>Entelegynae</taxon>
        <taxon>Araneoidea</taxon>
        <taxon>Araneidae</taxon>
        <taxon>Larinioides</taxon>
    </lineage>
</organism>
<comment type="caution">
    <text evidence="6">The sequence shown here is derived from an EMBL/GenBank/DDBJ whole genome shotgun (WGS) entry which is preliminary data.</text>
</comment>
<gene>
    <name evidence="6" type="ORF">LARSCL_LOCUS16530</name>
</gene>
<dbReference type="GO" id="GO:0006364">
    <property type="term" value="P:rRNA processing"/>
    <property type="evidence" value="ECO:0007669"/>
    <property type="project" value="InterPro"/>
</dbReference>
<keyword evidence="2" id="KW-0677">Repeat</keyword>
<evidence type="ECO:0000256" key="1">
    <source>
        <dbReference type="ARBA" id="ARBA00022574"/>
    </source>
</evidence>
<proteinExistence type="predicted"/>
<dbReference type="AlphaFoldDB" id="A0AAV2B4D2"/>
<evidence type="ECO:0000259" key="5">
    <source>
        <dbReference type="Pfam" id="PF25171"/>
    </source>
</evidence>
<evidence type="ECO:0000313" key="7">
    <source>
        <dbReference type="Proteomes" id="UP001497382"/>
    </source>
</evidence>
<dbReference type="Pfam" id="PF04192">
    <property type="entry name" value="Utp21"/>
    <property type="match status" value="1"/>
</dbReference>
<dbReference type="InterPro" id="IPR019775">
    <property type="entry name" value="WD40_repeat_CS"/>
</dbReference>
<feature type="repeat" description="WD" evidence="3">
    <location>
        <begin position="265"/>
        <end position="296"/>
    </location>
</feature>
<evidence type="ECO:0000313" key="6">
    <source>
        <dbReference type="EMBL" id="CAL1290505.1"/>
    </source>
</evidence>
<dbReference type="PROSITE" id="PS00678">
    <property type="entry name" value="WD_REPEATS_1"/>
    <property type="match status" value="1"/>
</dbReference>
<keyword evidence="7" id="KW-1185">Reference proteome</keyword>
<accession>A0AAV2B4D2</accession>
<dbReference type="Pfam" id="PF25171">
    <property type="entry name" value="Beta-prop_WDR36-Utp21_1st"/>
    <property type="match status" value="1"/>
</dbReference>
<dbReference type="InterPro" id="IPR015943">
    <property type="entry name" value="WD40/YVTN_repeat-like_dom_sf"/>
</dbReference>
<dbReference type="SUPFAM" id="SSF50998">
    <property type="entry name" value="Quinoprotein alcohol dehydrogenase-like"/>
    <property type="match status" value="1"/>
</dbReference>
<dbReference type="PROSITE" id="PS50294">
    <property type="entry name" value="WD_REPEATS_REGION"/>
    <property type="match status" value="2"/>
</dbReference>
<dbReference type="Pfam" id="PF25168">
    <property type="entry name" value="Beta-prop_WDR36-Utp21_2nd"/>
    <property type="match status" value="1"/>
</dbReference>
<dbReference type="EMBL" id="CAXIEN010000265">
    <property type="protein sequence ID" value="CAL1290505.1"/>
    <property type="molecule type" value="Genomic_DNA"/>
</dbReference>
<dbReference type="Proteomes" id="UP001497382">
    <property type="component" value="Unassembled WGS sequence"/>
</dbReference>
<dbReference type="PANTHER" id="PTHR22840">
    <property type="entry name" value="WD REPEAT-CONTAINING PROTEIN 36"/>
    <property type="match status" value="1"/>
</dbReference>
<dbReference type="GO" id="GO:0034388">
    <property type="term" value="C:Pwp2p-containing subcomplex of 90S preribosome"/>
    <property type="evidence" value="ECO:0007669"/>
    <property type="project" value="TreeGrafter"/>
</dbReference>
<dbReference type="InterPro" id="IPR007319">
    <property type="entry name" value="WDR36/Utp21_C"/>
</dbReference>
<feature type="repeat" description="WD" evidence="3">
    <location>
        <begin position="471"/>
        <end position="512"/>
    </location>
</feature>
<evidence type="ECO:0000256" key="2">
    <source>
        <dbReference type="ARBA" id="ARBA00022737"/>
    </source>
</evidence>
<sequence>MIKSSKIFVGYRALGFVCNHVPLSLRYINRRNENLVVTAVGKSFHTYGCSKLDLLSVSGQHPEEISCLTSDAYLVFTACENVIYAWRRGTELKHVYKGPKENVLLLLPFGPHLIAVYEDSTLIVWDIKAEEITVEIPFTNISISAIVHPSTYLNKVLLGSRQGCLQLWNLRTNKLIYTFDGWGSPVIVLEQAPAVNVVAVGLECGDIYIHNLKFDETLMKFSQDWGAVTGLSFRTDGPPIMASTSTMGHIAVWDLEKKRLHSEIREAHKGGISGLKFLPNEPLLITSSSDNSIKIWIFDLPDDGGRLLRLREGHSGPPTKVRFYGVNGKSILSAGRDSTLRSFSTEADNLNKSLGQASFNRKAAKRKGVKHDTKKMLPILDLCSEATREKDWDNIAAIHRNSKIVTTWSFDRSCMGEHKIMHQRFKGLKNVEALCLSISTCGNFVIIGYNTGHLDKFNIQSGMHRGSFGKEIAHDGSVRGVAIDGFSQMVVSGGSDKLLKFWKFKDHSEIASMELEQSVSKMILHLESAVLAVAMDNFKIVLVDIESKRIIREFTDNAGSVCDMSFSADFRWLIAATSDSSIKTWDISSGKLVDWFTVTPLCVSLTMSPSGEYLATVHAGSPGIYLWANSTLYSNVLLHPLPELYDPLQLDLPMITMDGRNENNEVTIEDEADDSVAEFKSPEQISDELVTLSLVSKSHWLNLLDLDIIKHRNKPKEPVQVPKNAPFFLPVVSGLKPTFLVEDSDSWKEKREKSNILDVMQHKSEFYKILFKSNETENYGIVLDKLKEMSSSKIDVEIRCLSPENGGSEQLMECLLKVLSESLKTKRNFELIRSYLALFLQIHHEIVAKSEKMVEILQEIKHDGSWDSLREKINYCLCLGNYIRSAVI</sequence>
<dbReference type="PROSITE" id="PS50082">
    <property type="entry name" value="WD_REPEATS_2"/>
    <property type="match status" value="3"/>
</dbReference>
<dbReference type="GO" id="GO:0032040">
    <property type="term" value="C:small-subunit processome"/>
    <property type="evidence" value="ECO:0007669"/>
    <property type="project" value="InterPro"/>
</dbReference>
<reference evidence="6 7" key="1">
    <citation type="submission" date="2024-04" db="EMBL/GenBank/DDBJ databases">
        <authorList>
            <person name="Rising A."/>
            <person name="Reimegard J."/>
            <person name="Sonavane S."/>
            <person name="Akerstrom W."/>
            <person name="Nylinder S."/>
            <person name="Hedman E."/>
            <person name="Kallberg Y."/>
        </authorList>
    </citation>
    <scope>NUCLEOTIDE SEQUENCE [LARGE SCALE GENOMIC DNA]</scope>
</reference>
<evidence type="ECO:0000256" key="3">
    <source>
        <dbReference type="PROSITE-ProRule" id="PRU00221"/>
    </source>
</evidence>
<dbReference type="PANTHER" id="PTHR22840:SF12">
    <property type="entry name" value="WD REPEAT-CONTAINING PROTEIN 36"/>
    <property type="match status" value="1"/>
</dbReference>
<name>A0AAV2B4D2_9ARAC</name>
<keyword evidence="1 3" id="KW-0853">WD repeat</keyword>
<dbReference type="SMART" id="SM00320">
    <property type="entry name" value="WD40"/>
    <property type="match status" value="8"/>
</dbReference>
<evidence type="ECO:0008006" key="8">
    <source>
        <dbReference type="Google" id="ProtNLM"/>
    </source>
</evidence>
<protein>
    <recommendedName>
        <fullName evidence="8">Small-subunit processome Utp21 domain-containing protein</fullName>
    </recommendedName>
</protein>
<dbReference type="FunFam" id="2.130.10.10:FF:000109">
    <property type="entry name" value="WD repeat domain 36"/>
    <property type="match status" value="1"/>
</dbReference>
<evidence type="ECO:0000259" key="4">
    <source>
        <dbReference type="Pfam" id="PF04192"/>
    </source>
</evidence>